<organism evidence="2">
    <name type="scientific">Solanum chilense</name>
    <name type="common">Tomato</name>
    <name type="synonym">Lycopersicon chilense</name>
    <dbReference type="NCBI Taxonomy" id="4083"/>
    <lineage>
        <taxon>Eukaryota</taxon>
        <taxon>Viridiplantae</taxon>
        <taxon>Streptophyta</taxon>
        <taxon>Embryophyta</taxon>
        <taxon>Tracheophyta</taxon>
        <taxon>Spermatophyta</taxon>
        <taxon>Magnoliopsida</taxon>
        <taxon>eudicotyledons</taxon>
        <taxon>Gunneridae</taxon>
        <taxon>Pentapetalae</taxon>
        <taxon>asterids</taxon>
        <taxon>lamiids</taxon>
        <taxon>Solanales</taxon>
        <taxon>Solanaceae</taxon>
        <taxon>Solanoideae</taxon>
        <taxon>Solaneae</taxon>
        <taxon>Solanum</taxon>
        <taxon>Solanum subgen. Lycopersicon</taxon>
    </lineage>
</organism>
<gene>
    <name evidence="2" type="ORF">EJD97_017791</name>
</gene>
<comment type="caution">
    <text evidence="2">The sequence shown here is derived from an EMBL/GenBank/DDBJ whole genome shotgun (WGS) entry which is preliminary data.</text>
</comment>
<accession>A0A6N2AFX2</accession>
<feature type="region of interest" description="Disordered" evidence="1">
    <location>
        <begin position="94"/>
        <end position="124"/>
    </location>
</feature>
<dbReference type="EMBL" id="RXGB01047565">
    <property type="protein sequence ID" value="TMW80609.1"/>
    <property type="molecule type" value="Genomic_DNA"/>
</dbReference>
<evidence type="ECO:0000256" key="1">
    <source>
        <dbReference type="SAM" id="MobiDB-lite"/>
    </source>
</evidence>
<name>A0A6N2AFX2_SOLCI</name>
<proteinExistence type="predicted"/>
<protein>
    <submittedName>
        <fullName evidence="2">Uncharacterized protein</fullName>
    </submittedName>
</protein>
<evidence type="ECO:0000313" key="2">
    <source>
        <dbReference type="EMBL" id="TMW80609.1"/>
    </source>
</evidence>
<dbReference type="AlphaFoldDB" id="A0A6N2AFX2"/>
<sequence>MGIHIIYRMDSGDDGCGSRCFCQKCKRPITKTGYTACQCGCKTWVNDGTNEKWLVVDRPLASSPLNNKGLILLSDEGESVEDCEVVGRKRRMVELSESANHNKSKSKNEEESNDKESCEEVSDY</sequence>
<reference evidence="2" key="1">
    <citation type="submission" date="2019-05" db="EMBL/GenBank/DDBJ databases">
        <title>The de novo reference genome and transcriptome assemblies of the wild tomato species Solanum chilense.</title>
        <authorList>
            <person name="Stam R."/>
            <person name="Nosenko T."/>
            <person name="Hoerger A.C."/>
            <person name="Stephan W."/>
            <person name="Seidel M.A."/>
            <person name="Kuhn J.M.M."/>
            <person name="Haberer G."/>
            <person name="Tellier A."/>
        </authorList>
    </citation>
    <scope>NUCLEOTIDE SEQUENCE</scope>
    <source>
        <tissue evidence="2">Mature leaves</tissue>
    </source>
</reference>
<feature type="compositionally biased region" description="Basic and acidic residues" evidence="1">
    <location>
        <begin position="106"/>
        <end position="118"/>
    </location>
</feature>